<protein>
    <submittedName>
        <fullName evidence="1">Uncharacterized protein</fullName>
    </submittedName>
</protein>
<name>A0A6C0H265_9ZZZZ</name>
<dbReference type="PROSITE" id="PS51257">
    <property type="entry name" value="PROKAR_LIPOPROTEIN"/>
    <property type="match status" value="1"/>
</dbReference>
<reference evidence="1" key="1">
    <citation type="journal article" date="2020" name="Nature">
        <title>Giant virus diversity and host interactions through global metagenomics.</title>
        <authorList>
            <person name="Schulz F."/>
            <person name="Roux S."/>
            <person name="Paez-Espino D."/>
            <person name="Jungbluth S."/>
            <person name="Walsh D.A."/>
            <person name="Denef V.J."/>
            <person name="McMahon K.D."/>
            <person name="Konstantinidis K.T."/>
            <person name="Eloe-Fadrosh E.A."/>
            <person name="Kyrpides N.C."/>
            <person name="Woyke T."/>
        </authorList>
    </citation>
    <scope>NUCLEOTIDE SEQUENCE</scope>
    <source>
        <strain evidence="1">GVMAG-M-3300023179-4</strain>
    </source>
</reference>
<accession>A0A6C0H265</accession>
<evidence type="ECO:0000313" key="1">
    <source>
        <dbReference type="EMBL" id="QHT74235.1"/>
    </source>
</evidence>
<dbReference type="AlphaFoldDB" id="A0A6C0H265"/>
<proteinExistence type="predicted"/>
<dbReference type="EMBL" id="MN739843">
    <property type="protein sequence ID" value="QHT74235.1"/>
    <property type="molecule type" value="Genomic_DNA"/>
</dbReference>
<organism evidence="1">
    <name type="scientific">viral metagenome</name>
    <dbReference type="NCBI Taxonomy" id="1070528"/>
    <lineage>
        <taxon>unclassified sequences</taxon>
        <taxon>metagenomes</taxon>
        <taxon>organismal metagenomes</taxon>
    </lineage>
</organism>
<sequence>MPRGALKSTSKLVKKKPICLKTNWIASTPSTVGGCVLFHPVKDEGTSLRTQWGNFTAQAVGWIGWTP</sequence>